<evidence type="ECO:0000313" key="3">
    <source>
        <dbReference type="Proteomes" id="UP001281761"/>
    </source>
</evidence>
<feature type="compositionally biased region" description="Basic and acidic residues" evidence="1">
    <location>
        <begin position="1"/>
        <end position="48"/>
    </location>
</feature>
<gene>
    <name evidence="2" type="ORF">BLNAU_25177</name>
</gene>
<evidence type="ECO:0000313" key="2">
    <source>
        <dbReference type="EMBL" id="KAK2939913.1"/>
    </source>
</evidence>
<protein>
    <submittedName>
        <fullName evidence="2">Uncharacterized protein</fullName>
    </submittedName>
</protein>
<feature type="region of interest" description="Disordered" evidence="1">
    <location>
        <begin position="1"/>
        <end position="178"/>
    </location>
</feature>
<feature type="compositionally biased region" description="Basic and acidic residues" evidence="1">
    <location>
        <begin position="136"/>
        <end position="178"/>
    </location>
</feature>
<keyword evidence="3" id="KW-1185">Reference proteome</keyword>
<feature type="compositionally biased region" description="Basic and acidic residues" evidence="1">
    <location>
        <begin position="63"/>
        <end position="129"/>
    </location>
</feature>
<dbReference type="Proteomes" id="UP001281761">
    <property type="component" value="Unassembled WGS sequence"/>
</dbReference>
<accession>A0ABQ9WKP6</accession>
<organism evidence="2 3">
    <name type="scientific">Blattamonas nauphoetae</name>
    <dbReference type="NCBI Taxonomy" id="2049346"/>
    <lineage>
        <taxon>Eukaryota</taxon>
        <taxon>Metamonada</taxon>
        <taxon>Preaxostyla</taxon>
        <taxon>Oxymonadida</taxon>
        <taxon>Blattamonas</taxon>
    </lineage>
</organism>
<evidence type="ECO:0000256" key="1">
    <source>
        <dbReference type="SAM" id="MobiDB-lite"/>
    </source>
</evidence>
<reference evidence="2 3" key="1">
    <citation type="journal article" date="2022" name="bioRxiv">
        <title>Genomics of Preaxostyla Flagellates Illuminates Evolutionary Transitions and the Path Towards Mitochondrial Loss.</title>
        <authorList>
            <person name="Novak L.V.F."/>
            <person name="Treitli S.C."/>
            <person name="Pyrih J."/>
            <person name="Halakuc P."/>
            <person name="Pipaliya S.V."/>
            <person name="Vacek V."/>
            <person name="Brzon O."/>
            <person name="Soukal P."/>
            <person name="Eme L."/>
            <person name="Dacks J.B."/>
            <person name="Karnkowska A."/>
            <person name="Elias M."/>
            <person name="Hampl V."/>
        </authorList>
    </citation>
    <scope>NUCLEOTIDE SEQUENCE [LARGE SCALE GENOMIC DNA]</scope>
    <source>
        <strain evidence="2">NAU3</strain>
        <tissue evidence="2">Gut</tissue>
    </source>
</reference>
<feature type="region of interest" description="Disordered" evidence="1">
    <location>
        <begin position="225"/>
        <end position="257"/>
    </location>
</feature>
<comment type="caution">
    <text evidence="2">The sequence shown here is derived from an EMBL/GenBank/DDBJ whole genome shotgun (WGS) entry which is preliminary data.</text>
</comment>
<sequence>MEQEEKEREKHTKDRERMEQEEKEREKHTKDRERMEQEDREVHQKGEEEIQNETGEWLNELEASLRERMPRLKGKPTKETPRITETERVGKKQKDVDKSEREKGTLRKLLEEQEEVKRRKKIQEEERTAEKKRREREKMEVREEKTMIVDRRTGGQRDHNEEGTRQKSLDIAEEGKQRRVDQGYTTWNEDLTSQHVHKAESLFLHHLATITESLKKEEWNKEEVNRTAWGMSNIPHELKKEKKRKRQAEERNERETK</sequence>
<name>A0ABQ9WKP6_9EUKA</name>
<feature type="compositionally biased region" description="Basic and acidic residues" evidence="1">
    <location>
        <begin position="247"/>
        <end position="257"/>
    </location>
</feature>
<proteinExistence type="predicted"/>
<dbReference type="EMBL" id="JARBJD010000807">
    <property type="protein sequence ID" value="KAK2939913.1"/>
    <property type="molecule type" value="Genomic_DNA"/>
</dbReference>